<dbReference type="Proteomes" id="UP000526501">
    <property type="component" value="Unassembled WGS sequence"/>
</dbReference>
<dbReference type="PANTHER" id="PTHR38664:SF1">
    <property type="entry name" value="SLR0058 PROTEIN"/>
    <property type="match status" value="1"/>
</dbReference>
<accession>A0A7X1B6X4</accession>
<evidence type="ECO:0000313" key="2">
    <source>
        <dbReference type="EMBL" id="MBC2606766.1"/>
    </source>
</evidence>
<reference evidence="2 3" key="1">
    <citation type="submission" date="2020-07" db="EMBL/GenBank/DDBJ databases">
        <authorList>
            <person name="Feng X."/>
        </authorList>
    </citation>
    <scope>NUCLEOTIDE SEQUENCE [LARGE SCALE GENOMIC DNA]</scope>
    <source>
        <strain evidence="2 3">JCM23202</strain>
    </source>
</reference>
<evidence type="ECO:0008006" key="4">
    <source>
        <dbReference type="Google" id="ProtNLM"/>
    </source>
</evidence>
<keyword evidence="1" id="KW-0175">Coiled coil</keyword>
<protein>
    <recommendedName>
        <fullName evidence="4">Polyhydroxyalkanoate synthesis regulator phasin</fullName>
    </recommendedName>
</protein>
<name>A0A7X1B6X4_9BACT</name>
<dbReference type="InterPro" id="IPR008769">
    <property type="entry name" value="PhaF_PhaI"/>
</dbReference>
<comment type="caution">
    <text evidence="2">The sequence shown here is derived from an EMBL/GenBank/DDBJ whole genome shotgun (WGS) entry which is preliminary data.</text>
</comment>
<sequence length="109" mass="11634">MIDAIKKVMLAGVGAAAVSAEKAEKALDDLVAKGKLSATDAKEAAKKLADDGKKELDEASKNLEERFDSVLKKLGRGQAERIEKLETQIALLEAKVLELEAKNAVEVSD</sequence>
<evidence type="ECO:0000313" key="3">
    <source>
        <dbReference type="Proteomes" id="UP000526501"/>
    </source>
</evidence>
<keyword evidence="3" id="KW-1185">Reference proteome</keyword>
<gene>
    <name evidence="2" type="ORF">H5P27_12000</name>
</gene>
<evidence type="ECO:0000256" key="1">
    <source>
        <dbReference type="SAM" id="Coils"/>
    </source>
</evidence>
<organism evidence="2 3">
    <name type="scientific">Pelagicoccus albus</name>
    <dbReference type="NCBI Taxonomy" id="415222"/>
    <lineage>
        <taxon>Bacteria</taxon>
        <taxon>Pseudomonadati</taxon>
        <taxon>Verrucomicrobiota</taxon>
        <taxon>Opitutia</taxon>
        <taxon>Puniceicoccales</taxon>
        <taxon>Pelagicoccaceae</taxon>
        <taxon>Pelagicoccus</taxon>
    </lineage>
</organism>
<dbReference type="EMBL" id="JACHVC010000012">
    <property type="protein sequence ID" value="MBC2606766.1"/>
    <property type="molecule type" value="Genomic_DNA"/>
</dbReference>
<dbReference type="AlphaFoldDB" id="A0A7X1B6X4"/>
<feature type="coiled-coil region" evidence="1">
    <location>
        <begin position="42"/>
        <end position="102"/>
    </location>
</feature>
<dbReference type="PANTHER" id="PTHR38664">
    <property type="entry name" value="SLR0058 PROTEIN"/>
    <property type="match status" value="1"/>
</dbReference>
<proteinExistence type="predicted"/>
<dbReference type="NCBIfam" id="NF047773">
    <property type="entry name" value="phas_rel_Lepto"/>
    <property type="match status" value="1"/>
</dbReference>